<dbReference type="OrthoDB" id="291007at2759"/>
<feature type="compositionally biased region" description="Low complexity" evidence="1">
    <location>
        <begin position="228"/>
        <end position="242"/>
    </location>
</feature>
<evidence type="ECO:0000313" key="3">
    <source>
        <dbReference type="Proteomes" id="UP000070501"/>
    </source>
</evidence>
<reference evidence="3" key="1">
    <citation type="submission" date="2016-02" db="EMBL/GenBank/DDBJ databases">
        <title>Draft genome sequence of Microdochium bolleyi, a fungal endophyte of beachgrass.</title>
        <authorList>
            <consortium name="DOE Joint Genome Institute"/>
            <person name="David A.S."/>
            <person name="May G."/>
            <person name="Haridas S."/>
            <person name="Lim J."/>
            <person name="Wang M."/>
            <person name="Labutti K."/>
            <person name="Lipzen A."/>
            <person name="Barry K."/>
            <person name="Grigoriev I.V."/>
        </authorList>
    </citation>
    <scope>NUCLEOTIDE SEQUENCE [LARGE SCALE GENOMIC DNA]</scope>
    <source>
        <strain evidence="3">J235TASD1</strain>
    </source>
</reference>
<name>A0A136J031_9PEZI</name>
<dbReference type="STRING" id="196109.A0A136J031"/>
<feature type="region of interest" description="Disordered" evidence="1">
    <location>
        <begin position="219"/>
        <end position="260"/>
    </location>
</feature>
<proteinExistence type="predicted"/>
<organism evidence="2 3">
    <name type="scientific">Microdochium bolleyi</name>
    <dbReference type="NCBI Taxonomy" id="196109"/>
    <lineage>
        <taxon>Eukaryota</taxon>
        <taxon>Fungi</taxon>
        <taxon>Dikarya</taxon>
        <taxon>Ascomycota</taxon>
        <taxon>Pezizomycotina</taxon>
        <taxon>Sordariomycetes</taxon>
        <taxon>Xylariomycetidae</taxon>
        <taxon>Xylariales</taxon>
        <taxon>Microdochiaceae</taxon>
        <taxon>Microdochium</taxon>
    </lineage>
</organism>
<dbReference type="AlphaFoldDB" id="A0A136J031"/>
<protein>
    <submittedName>
        <fullName evidence="2">Uncharacterized protein</fullName>
    </submittedName>
</protein>
<dbReference type="InParanoid" id="A0A136J031"/>
<sequence>MLPVGHHAEHLLELAHRLRRNRLDLDTGFTREDLSQDPELVKAAGKAKAQLIDNLESQIASLRSFNKGDPKAAESAMGVLTAEHEKAMTDLSSMYTASTISAVKLAIEAAAAVGTGPGGAVAMKASERVAAILTGNDEGTKQELLGLPGMDAAALTAIGSQMDKVADANAKVNAASRALTQKMSEYSLAVAGDTHTMIEGIKRQLTRAKNELAELQESYTISQRVRQPGGSSPPAAPDGTPTQTLDQVGKMPAGNGGSRWSEIHVKSSAEDSFSDTSSVATSSLSSSTCNFWIGSHSSSSATTAATNTATTSDTSLTVEVSMRATYVTVDRSGWFDPSFFDMSKAFMRGAKDENYVPWSSWVKTTATTGVAADDYGTPKEEADAIVSNAVNKPTGYLAAFPVGYVLVKDCTIKVTAKAVHSNAFKSDFDERSESSGGFLCFSHSSGSRSSSDSSSSKTVATSDGVVIRIPGPQILGYMMQLTGKDQSQQAELPRISLRVGMKPEALGGPAAGAQKPSSGTRSYDDVSVPPPLSSPPSVEKQPEPAVKKPEHAAAAAGPEQKSFDLDNLSQEMKDKLLTAVLSLLRK</sequence>
<evidence type="ECO:0000313" key="2">
    <source>
        <dbReference type="EMBL" id="KXJ90366.1"/>
    </source>
</evidence>
<dbReference type="EMBL" id="KQ964252">
    <property type="protein sequence ID" value="KXJ90366.1"/>
    <property type="molecule type" value="Genomic_DNA"/>
</dbReference>
<feature type="region of interest" description="Disordered" evidence="1">
    <location>
        <begin position="503"/>
        <end position="569"/>
    </location>
</feature>
<keyword evidence="3" id="KW-1185">Reference proteome</keyword>
<gene>
    <name evidence="2" type="ORF">Micbo1qcDRAFT_205214</name>
</gene>
<accession>A0A136J031</accession>
<dbReference type="Proteomes" id="UP000070501">
    <property type="component" value="Unassembled WGS sequence"/>
</dbReference>
<feature type="compositionally biased region" description="Basic and acidic residues" evidence="1">
    <location>
        <begin position="540"/>
        <end position="551"/>
    </location>
</feature>
<evidence type="ECO:0000256" key="1">
    <source>
        <dbReference type="SAM" id="MobiDB-lite"/>
    </source>
</evidence>